<protein>
    <submittedName>
        <fullName evidence="1">Uncharacterized protein</fullName>
    </submittedName>
</protein>
<sequence length="109" mass="13009">MDDKVEELSGERALSVLVEAKLTRHQYEIIRSEDKRRFLSYKKIQDAKKYFYPDSKAIIIIEMNAKSLTEKELQCLTLVFKWGCDESSRFTQYKQKFKSSDDSDARWHF</sequence>
<dbReference type="OrthoDB" id="6779223at2759"/>
<gene>
    <name evidence="1" type="ORF">PSYICH_LOCUS15606</name>
</gene>
<keyword evidence="2" id="KW-1185">Reference proteome</keyword>
<dbReference type="EMBL" id="OV651821">
    <property type="protein sequence ID" value="CAH1115365.1"/>
    <property type="molecule type" value="Genomic_DNA"/>
</dbReference>
<organism evidence="1 2">
    <name type="scientific">Psylliodes chrysocephalus</name>
    <dbReference type="NCBI Taxonomy" id="3402493"/>
    <lineage>
        <taxon>Eukaryota</taxon>
        <taxon>Metazoa</taxon>
        <taxon>Ecdysozoa</taxon>
        <taxon>Arthropoda</taxon>
        <taxon>Hexapoda</taxon>
        <taxon>Insecta</taxon>
        <taxon>Pterygota</taxon>
        <taxon>Neoptera</taxon>
        <taxon>Endopterygota</taxon>
        <taxon>Coleoptera</taxon>
        <taxon>Polyphaga</taxon>
        <taxon>Cucujiformia</taxon>
        <taxon>Chrysomeloidea</taxon>
        <taxon>Chrysomelidae</taxon>
        <taxon>Galerucinae</taxon>
        <taxon>Alticini</taxon>
        <taxon>Psylliodes</taxon>
    </lineage>
</organism>
<dbReference type="AlphaFoldDB" id="A0A9P0D7J2"/>
<accession>A0A9P0D7J2</accession>
<name>A0A9P0D7J2_9CUCU</name>
<dbReference type="Proteomes" id="UP001153636">
    <property type="component" value="Chromosome 9"/>
</dbReference>
<evidence type="ECO:0000313" key="2">
    <source>
        <dbReference type="Proteomes" id="UP001153636"/>
    </source>
</evidence>
<evidence type="ECO:0000313" key="1">
    <source>
        <dbReference type="EMBL" id="CAH1115365.1"/>
    </source>
</evidence>
<reference evidence="1" key="1">
    <citation type="submission" date="2022-01" db="EMBL/GenBank/DDBJ databases">
        <authorList>
            <person name="King R."/>
        </authorList>
    </citation>
    <scope>NUCLEOTIDE SEQUENCE</scope>
</reference>
<proteinExistence type="predicted"/>